<dbReference type="GO" id="GO:0031625">
    <property type="term" value="F:ubiquitin protein ligase binding"/>
    <property type="evidence" value="ECO:0007669"/>
    <property type="project" value="TreeGrafter"/>
</dbReference>
<evidence type="ECO:0000313" key="11">
    <source>
        <dbReference type="EMBL" id="OMJ24398.1"/>
    </source>
</evidence>
<dbReference type="PIRSF" id="PIRSF010052">
    <property type="entry name" value="Polyub_prc_Npl4"/>
    <property type="match status" value="1"/>
</dbReference>
<dbReference type="AlphaFoldDB" id="A0A1R1YBW9"/>
<keyword evidence="6 8" id="KW-0863">Zinc-finger</keyword>
<evidence type="ECO:0000256" key="3">
    <source>
        <dbReference type="ARBA" id="ARBA00011025"/>
    </source>
</evidence>
<evidence type="ECO:0000259" key="9">
    <source>
        <dbReference type="PROSITE" id="PS50199"/>
    </source>
</evidence>
<accession>A0A1R1YBW9</accession>
<dbReference type="OrthoDB" id="10251089at2759"/>
<dbReference type="GO" id="GO:0031965">
    <property type="term" value="C:nuclear membrane"/>
    <property type="evidence" value="ECO:0007669"/>
    <property type="project" value="UniProtKB-SubCell"/>
</dbReference>
<comment type="similarity">
    <text evidence="3">Belongs to the NPL4 family.</text>
</comment>
<evidence type="ECO:0000256" key="2">
    <source>
        <dbReference type="ARBA" id="ARBA00004556"/>
    </source>
</evidence>
<evidence type="ECO:0000256" key="4">
    <source>
        <dbReference type="ARBA" id="ARBA00019709"/>
    </source>
</evidence>
<dbReference type="Pfam" id="PF05020">
    <property type="entry name" value="zf-NPL4"/>
    <property type="match status" value="1"/>
</dbReference>
<dbReference type="PANTHER" id="PTHR12710">
    <property type="entry name" value="NUCLEAR PROTEIN LOCALIZATION 4"/>
    <property type="match status" value="1"/>
</dbReference>
<dbReference type="PROSITE" id="PS01358">
    <property type="entry name" value="ZF_RANBP2_1"/>
    <property type="match status" value="1"/>
</dbReference>
<reference evidence="11 12" key="1">
    <citation type="submission" date="2017-01" db="EMBL/GenBank/DDBJ databases">
        <authorList>
            <person name="Mah S.A."/>
            <person name="Swanson W.J."/>
            <person name="Moy G.W."/>
            <person name="Vacquier V.D."/>
        </authorList>
    </citation>
    <scope>NUCLEOTIDE SEQUENCE [LARGE SCALE GENOMIC DNA]</scope>
    <source>
        <strain evidence="11 12">GSMNP</strain>
    </source>
</reference>
<evidence type="ECO:0000256" key="5">
    <source>
        <dbReference type="ARBA" id="ARBA00022723"/>
    </source>
</evidence>
<dbReference type="InterPro" id="IPR001876">
    <property type="entry name" value="Znf_RanBP2"/>
</dbReference>
<dbReference type="GO" id="GO:0008270">
    <property type="term" value="F:zinc ion binding"/>
    <property type="evidence" value="ECO:0007669"/>
    <property type="project" value="UniProtKB-KW"/>
</dbReference>
<comment type="subcellular location">
    <subcellularLocation>
        <location evidence="2">Cytoplasm</location>
        <location evidence="2">Perinuclear region</location>
    </subcellularLocation>
    <subcellularLocation>
        <location evidence="1">Nucleus membrane</location>
        <topology evidence="1">Peripheral membrane protein</topology>
        <orientation evidence="1">Cytoplasmic side</orientation>
    </subcellularLocation>
</comment>
<dbReference type="CDD" id="cd08061">
    <property type="entry name" value="MPN_NPL4"/>
    <property type="match status" value="1"/>
</dbReference>
<dbReference type="PROSITE" id="PS50199">
    <property type="entry name" value="ZF_RANBP2_2"/>
    <property type="match status" value="1"/>
</dbReference>
<evidence type="ECO:0000256" key="1">
    <source>
        <dbReference type="ARBA" id="ARBA00004335"/>
    </source>
</evidence>
<dbReference type="SUPFAM" id="SSF90209">
    <property type="entry name" value="Ran binding protein zinc finger-like"/>
    <property type="match status" value="1"/>
</dbReference>
<keyword evidence="7" id="KW-0862">Zinc</keyword>
<gene>
    <name evidence="11" type="ORF">AYI70_g1608</name>
</gene>
<dbReference type="PROSITE" id="PS50249">
    <property type="entry name" value="MPN"/>
    <property type="match status" value="1"/>
</dbReference>
<evidence type="ECO:0000256" key="8">
    <source>
        <dbReference type="PROSITE-ProRule" id="PRU00322"/>
    </source>
</evidence>
<proteinExistence type="inferred from homology"/>
<sequence>MLFAKFAQETKGDPNSDDTNVIQNKISQKVNKRTQSELDNQLEKESGSILRKFDTHFCKHNSSSMCEYCMPLEPYNPEYLKENKIKHMSFQSYLRKSISNAQREYGLSSGPMPNSVLPLEEPSYFANKNCSGGHLPWPEGICTKCQPSAITLQQQEFRMTDHLEFSDPQIVDKYLAWWRETGTQRFGLLYGRYEKHSSVPLGIKAVVKAIYEPNQSNMPDGLIVNIDSAEFMDEVNSANSVARACNLELLGLIITDLTDDGSGTGKVEYKRNKDTYFITNLECRLASRMQNLFPNKTIWSESGYFGSKFVTAIVSGNSDNDIDISAWQISNTGVALEMSNLIVASSEPSLMMVRQPKEVSSVDSAKSTNILQYVPEIMYKYKDEYGASVLKSANPFFPVEYLLVSLSHGFPSSPNPLFKSEKTFFIENRHSSQTMKSLCEHLKALHLLDEVPSINEDMIIGLSDFHLLCYLNSVGTLKGDGIDGLTSEIQLLGNLANSQDYDSASNILATLFNMPNWKNLIYVVRMYDAGTLNERNSAGSEAMPGLVDEVVISDSDSDGDRMEVENSGWDCRHCTFNNPSGVEWCEICGLPRYD</sequence>
<name>A0A1R1YBW9_9FUNG</name>
<dbReference type="Pfam" id="PF05021">
    <property type="entry name" value="NPL4"/>
    <property type="match status" value="1"/>
</dbReference>
<evidence type="ECO:0000256" key="7">
    <source>
        <dbReference type="ARBA" id="ARBA00022833"/>
    </source>
</evidence>
<dbReference type="Gene3D" id="2.30.30.380">
    <property type="entry name" value="Zn-finger domain of Sec23/24"/>
    <property type="match status" value="1"/>
</dbReference>
<dbReference type="InterPro" id="IPR007717">
    <property type="entry name" value="NPL4_C"/>
</dbReference>
<feature type="domain" description="MPN" evidence="10">
    <location>
        <begin position="163"/>
        <end position="305"/>
    </location>
</feature>
<protein>
    <recommendedName>
        <fullName evidence="4">Nuclear protein localization protein 4</fullName>
    </recommendedName>
</protein>
<keyword evidence="5" id="KW-0479">Metal-binding</keyword>
<dbReference type="GO" id="GO:0043130">
    <property type="term" value="F:ubiquitin binding"/>
    <property type="evidence" value="ECO:0007669"/>
    <property type="project" value="TreeGrafter"/>
</dbReference>
<organism evidence="11 12">
    <name type="scientific">Smittium culicis</name>
    <dbReference type="NCBI Taxonomy" id="133412"/>
    <lineage>
        <taxon>Eukaryota</taxon>
        <taxon>Fungi</taxon>
        <taxon>Fungi incertae sedis</taxon>
        <taxon>Zoopagomycota</taxon>
        <taxon>Kickxellomycotina</taxon>
        <taxon>Harpellomycetes</taxon>
        <taxon>Harpellales</taxon>
        <taxon>Legeriomycetaceae</taxon>
        <taxon>Smittium</taxon>
    </lineage>
</organism>
<keyword evidence="12" id="KW-1185">Reference proteome</keyword>
<dbReference type="GO" id="GO:0006511">
    <property type="term" value="P:ubiquitin-dependent protein catabolic process"/>
    <property type="evidence" value="ECO:0007669"/>
    <property type="project" value="InterPro"/>
</dbReference>
<dbReference type="InterPro" id="IPR036443">
    <property type="entry name" value="Znf_RanBP2_sf"/>
</dbReference>
<dbReference type="InterPro" id="IPR037518">
    <property type="entry name" value="MPN"/>
</dbReference>
<dbReference type="Proteomes" id="UP000187283">
    <property type="component" value="Unassembled WGS sequence"/>
</dbReference>
<dbReference type="GO" id="GO:0048471">
    <property type="term" value="C:perinuclear region of cytoplasm"/>
    <property type="evidence" value="ECO:0007669"/>
    <property type="project" value="UniProtKB-SubCell"/>
</dbReference>
<evidence type="ECO:0000259" key="10">
    <source>
        <dbReference type="PROSITE" id="PS50249"/>
    </source>
</evidence>
<dbReference type="EMBL" id="LSSN01000350">
    <property type="protein sequence ID" value="OMJ24398.1"/>
    <property type="molecule type" value="Genomic_DNA"/>
</dbReference>
<dbReference type="InterPro" id="IPR016563">
    <property type="entry name" value="Npl4"/>
</dbReference>
<dbReference type="PANTHER" id="PTHR12710:SF0">
    <property type="entry name" value="NUCLEAR PROTEIN LOCALIZATION PROTEIN 4 HOMOLOG"/>
    <property type="match status" value="1"/>
</dbReference>
<dbReference type="STRING" id="133412.A0A1R1YBW9"/>
<dbReference type="InterPro" id="IPR007716">
    <property type="entry name" value="NPL4_Zn-bd_put"/>
</dbReference>
<evidence type="ECO:0000256" key="6">
    <source>
        <dbReference type="ARBA" id="ARBA00022771"/>
    </source>
</evidence>
<feature type="domain" description="RanBP2-type" evidence="9">
    <location>
        <begin position="565"/>
        <end position="594"/>
    </location>
</feature>
<comment type="caution">
    <text evidence="11">The sequence shown here is derived from an EMBL/GenBank/DDBJ whole genome shotgun (WGS) entry which is preliminary data.</text>
</comment>
<evidence type="ECO:0000313" key="12">
    <source>
        <dbReference type="Proteomes" id="UP000187283"/>
    </source>
</evidence>